<organism evidence="1 2">
    <name type="scientific">Hamiltosporidium tvaerminnensis</name>
    <dbReference type="NCBI Taxonomy" id="1176355"/>
    <lineage>
        <taxon>Eukaryota</taxon>
        <taxon>Fungi</taxon>
        <taxon>Fungi incertae sedis</taxon>
        <taxon>Microsporidia</taxon>
        <taxon>Dubosqiidae</taxon>
        <taxon>Hamiltosporidium</taxon>
    </lineage>
</organism>
<sequence length="52" mass="5891">MLECCCLGEAQDGFAFEYKQATEKLNLGEFLAYEIGFSHLLDVDIVEESDRV</sequence>
<dbReference type="AlphaFoldDB" id="A0A4Q9KY38"/>
<protein>
    <submittedName>
        <fullName evidence="1">Uncharacterized protein</fullName>
    </submittedName>
</protein>
<name>A0A4Q9KY38_9MICR</name>
<dbReference type="VEuPathDB" id="MicrosporidiaDB:CWI37_1455p0010"/>
<evidence type="ECO:0000313" key="2">
    <source>
        <dbReference type="Proteomes" id="UP000292362"/>
    </source>
</evidence>
<accession>A0A4Q9KY38</accession>
<gene>
    <name evidence="1" type="ORF">CWI37_1455p0010</name>
</gene>
<evidence type="ECO:0000313" key="1">
    <source>
        <dbReference type="EMBL" id="TBT99129.1"/>
    </source>
</evidence>
<comment type="caution">
    <text evidence="1">The sequence shown here is derived from an EMBL/GenBank/DDBJ whole genome shotgun (WGS) entry which is preliminary data.</text>
</comment>
<reference evidence="1 2" key="1">
    <citation type="submission" date="2017-12" db="EMBL/GenBank/DDBJ databases">
        <authorList>
            <person name="Pombert J.-F."/>
            <person name="Haag K.L."/>
            <person name="Ebert D."/>
        </authorList>
    </citation>
    <scope>NUCLEOTIDE SEQUENCE [LARGE SCALE GENOMIC DNA]</scope>
    <source>
        <strain evidence="1">FI-OER-3-3</strain>
    </source>
</reference>
<dbReference type="EMBL" id="PITJ01001455">
    <property type="protein sequence ID" value="TBT99129.1"/>
    <property type="molecule type" value="Genomic_DNA"/>
</dbReference>
<proteinExistence type="predicted"/>
<dbReference type="Proteomes" id="UP000292362">
    <property type="component" value="Unassembled WGS sequence"/>
</dbReference>